<dbReference type="Proteomes" id="UP001642360">
    <property type="component" value="Unassembled WGS sequence"/>
</dbReference>
<comment type="caution">
    <text evidence="1">The sequence shown here is derived from an EMBL/GenBank/DDBJ whole genome shotgun (WGS) entry which is preliminary data.</text>
</comment>
<accession>A0ABC8V0F9</accession>
<keyword evidence="2" id="KW-1185">Reference proteome</keyword>
<protein>
    <submittedName>
        <fullName evidence="1">Uncharacterized protein</fullName>
    </submittedName>
</protein>
<dbReference type="AlphaFoldDB" id="A0ABC8V0F9"/>
<gene>
    <name evidence="1" type="ORF">ILEXP_LOCUS57182</name>
</gene>
<evidence type="ECO:0000313" key="1">
    <source>
        <dbReference type="EMBL" id="CAK9186687.1"/>
    </source>
</evidence>
<name>A0ABC8V0F9_9AQUA</name>
<sequence length="158" mass="16922">MVAFHIYRAVQIVVKKISVLPRHTKVVVTRNNRTKFVLVGLRGVVKKAVGLGEWPAVFDLVTGKGDGRLCWQSTPLSYSFNFVVVLVVHISSSSSSVSSPNFPSLGSLDHHFLSPMADHGKPKSDISLAGTFASSAFAACFAEVSTNTAFTSPVSSLL</sequence>
<dbReference type="EMBL" id="CAUOFW020009647">
    <property type="protein sequence ID" value="CAK9186687.1"/>
    <property type="molecule type" value="Genomic_DNA"/>
</dbReference>
<proteinExistence type="predicted"/>
<evidence type="ECO:0000313" key="2">
    <source>
        <dbReference type="Proteomes" id="UP001642360"/>
    </source>
</evidence>
<reference evidence="1 2" key="1">
    <citation type="submission" date="2024-02" db="EMBL/GenBank/DDBJ databases">
        <authorList>
            <person name="Vignale AGUSTIN F."/>
            <person name="Sosa J E."/>
            <person name="Modenutti C."/>
        </authorList>
    </citation>
    <scope>NUCLEOTIDE SEQUENCE [LARGE SCALE GENOMIC DNA]</scope>
</reference>
<organism evidence="1 2">
    <name type="scientific">Ilex paraguariensis</name>
    <name type="common">yerba mate</name>
    <dbReference type="NCBI Taxonomy" id="185542"/>
    <lineage>
        <taxon>Eukaryota</taxon>
        <taxon>Viridiplantae</taxon>
        <taxon>Streptophyta</taxon>
        <taxon>Embryophyta</taxon>
        <taxon>Tracheophyta</taxon>
        <taxon>Spermatophyta</taxon>
        <taxon>Magnoliopsida</taxon>
        <taxon>eudicotyledons</taxon>
        <taxon>Gunneridae</taxon>
        <taxon>Pentapetalae</taxon>
        <taxon>asterids</taxon>
        <taxon>campanulids</taxon>
        <taxon>Aquifoliales</taxon>
        <taxon>Aquifoliaceae</taxon>
        <taxon>Ilex</taxon>
    </lineage>
</organism>